<name>A0A7W0HPI0_9ACTN</name>
<proteinExistence type="predicted"/>
<protein>
    <submittedName>
        <fullName evidence="2">Uncharacterized protein</fullName>
    </submittedName>
</protein>
<keyword evidence="3" id="KW-1185">Reference proteome</keyword>
<evidence type="ECO:0000256" key="1">
    <source>
        <dbReference type="SAM" id="MobiDB-lite"/>
    </source>
</evidence>
<dbReference type="RefSeq" id="WP_181609568.1">
    <property type="nucleotide sequence ID" value="NZ_BAABAM010000006.1"/>
</dbReference>
<dbReference type="Proteomes" id="UP000530928">
    <property type="component" value="Unassembled WGS sequence"/>
</dbReference>
<comment type="caution">
    <text evidence="2">The sequence shown here is derived from an EMBL/GenBank/DDBJ whole genome shotgun (WGS) entry which is preliminary data.</text>
</comment>
<organism evidence="2 3">
    <name type="scientific">Nonomuraea soli</name>
    <dbReference type="NCBI Taxonomy" id="1032476"/>
    <lineage>
        <taxon>Bacteria</taxon>
        <taxon>Bacillati</taxon>
        <taxon>Actinomycetota</taxon>
        <taxon>Actinomycetes</taxon>
        <taxon>Streptosporangiales</taxon>
        <taxon>Streptosporangiaceae</taxon>
        <taxon>Nonomuraea</taxon>
    </lineage>
</organism>
<evidence type="ECO:0000313" key="2">
    <source>
        <dbReference type="EMBL" id="MBA2890782.1"/>
    </source>
</evidence>
<dbReference type="AlphaFoldDB" id="A0A7W0HPI0"/>
<dbReference type="EMBL" id="JACDUR010000002">
    <property type="protein sequence ID" value="MBA2890782.1"/>
    <property type="molecule type" value="Genomic_DNA"/>
</dbReference>
<reference evidence="2 3" key="1">
    <citation type="submission" date="2020-07" db="EMBL/GenBank/DDBJ databases">
        <title>Genomic Encyclopedia of Type Strains, Phase IV (KMG-IV): sequencing the most valuable type-strain genomes for metagenomic binning, comparative biology and taxonomic classification.</title>
        <authorList>
            <person name="Goeker M."/>
        </authorList>
    </citation>
    <scope>NUCLEOTIDE SEQUENCE [LARGE SCALE GENOMIC DNA]</scope>
    <source>
        <strain evidence="2 3">DSM 45533</strain>
    </source>
</reference>
<sequence>MEPETTESDVDEITPHQPVVVEPLVNIEKLRELLALKAEYDALDFKSVLDLLNGAASRETRPGGTGQRHRCDAGQGRQHRHRR</sequence>
<gene>
    <name evidence="2" type="ORF">HNR30_002123</name>
</gene>
<evidence type="ECO:0000313" key="3">
    <source>
        <dbReference type="Proteomes" id="UP000530928"/>
    </source>
</evidence>
<feature type="region of interest" description="Disordered" evidence="1">
    <location>
        <begin position="56"/>
        <end position="83"/>
    </location>
</feature>
<accession>A0A7W0HPI0</accession>